<reference evidence="1 2" key="1">
    <citation type="submission" date="2018-12" db="EMBL/GenBank/DDBJ databases">
        <authorList>
            <person name="Feng G."/>
            <person name="Zhu H."/>
        </authorList>
    </citation>
    <scope>NUCLEOTIDE SEQUENCE [LARGE SCALE GENOMIC DNA]</scope>
    <source>
        <strain evidence="1 2">LMG 26000</strain>
    </source>
</reference>
<sequence>MTRYLFILPFICLTLINWGQIQKGNDQSKLSGNNNQVSIDKNYKTTKVEAFQISSIIFGIYCGECDNHCATMFKYSFGDNSKTLLVDSTDGYFKNKGNVIFDKSINDIKRIRIAQSIFNKIPNQLLTTNKLSESFGCPDCTDGCGIYFEIKQGGRIKKFYIDNQTGQLTGEMKEFAEFLRMAIAKLKG</sequence>
<dbReference type="OrthoDB" id="5522116at2"/>
<accession>A0A428K773</accession>
<gene>
    <name evidence="1" type="ORF">EI293_15445</name>
</gene>
<proteinExistence type="predicted"/>
<keyword evidence="2" id="KW-1185">Reference proteome</keyword>
<dbReference type="RefSeq" id="WP_125439407.1">
    <property type="nucleotide sequence ID" value="NZ_RWIU01000005.1"/>
</dbReference>
<dbReference type="AlphaFoldDB" id="A0A428K773"/>
<comment type="caution">
    <text evidence="1">The sequence shown here is derived from an EMBL/GenBank/DDBJ whole genome shotgun (WGS) entry which is preliminary data.</text>
</comment>
<dbReference type="EMBL" id="RWIU01000005">
    <property type="protein sequence ID" value="RSK42314.1"/>
    <property type="molecule type" value="Genomic_DNA"/>
</dbReference>
<protein>
    <submittedName>
        <fullName evidence="1">Uncharacterized protein</fullName>
    </submittedName>
</protein>
<evidence type="ECO:0000313" key="2">
    <source>
        <dbReference type="Proteomes" id="UP000270291"/>
    </source>
</evidence>
<name>A0A428K773_9BACT</name>
<organism evidence="1 2">
    <name type="scientific">Hymenobacter perfusus</name>
    <dbReference type="NCBI Taxonomy" id="1236770"/>
    <lineage>
        <taxon>Bacteria</taxon>
        <taxon>Pseudomonadati</taxon>
        <taxon>Bacteroidota</taxon>
        <taxon>Cytophagia</taxon>
        <taxon>Cytophagales</taxon>
        <taxon>Hymenobacteraceae</taxon>
        <taxon>Hymenobacter</taxon>
    </lineage>
</organism>
<dbReference type="Proteomes" id="UP000270291">
    <property type="component" value="Unassembled WGS sequence"/>
</dbReference>
<evidence type="ECO:0000313" key="1">
    <source>
        <dbReference type="EMBL" id="RSK42314.1"/>
    </source>
</evidence>